<keyword evidence="2" id="KW-1185">Reference proteome</keyword>
<dbReference type="EnsemblProtists" id="HpaT806159">
    <property type="protein sequence ID" value="HpaP806159"/>
    <property type="gene ID" value="HpaG806159"/>
</dbReference>
<dbReference type="HOGENOM" id="CLU_2431700_0_0_1"/>
<sequence>MEPARYIRNGWKKQPTGNMVMREEDVVLVAGAPAGTTTLKDLCADQCELFFNAFGRFSALNPLVEQRIGSEASMYASATDSSMAFAKLCMT</sequence>
<dbReference type="AlphaFoldDB" id="M4BID3"/>
<reference evidence="1" key="2">
    <citation type="submission" date="2015-06" db="UniProtKB">
        <authorList>
            <consortium name="EnsemblProtists"/>
        </authorList>
    </citation>
    <scope>IDENTIFICATION</scope>
    <source>
        <strain evidence="1">Emoy2</strain>
    </source>
</reference>
<evidence type="ECO:0000313" key="1">
    <source>
        <dbReference type="EnsemblProtists" id="HpaP806159"/>
    </source>
</evidence>
<organism evidence="1 2">
    <name type="scientific">Hyaloperonospora arabidopsidis (strain Emoy2)</name>
    <name type="common">Downy mildew agent</name>
    <name type="synonym">Peronospora arabidopsidis</name>
    <dbReference type="NCBI Taxonomy" id="559515"/>
    <lineage>
        <taxon>Eukaryota</taxon>
        <taxon>Sar</taxon>
        <taxon>Stramenopiles</taxon>
        <taxon>Oomycota</taxon>
        <taxon>Peronosporomycetes</taxon>
        <taxon>Peronosporales</taxon>
        <taxon>Peronosporaceae</taxon>
        <taxon>Hyaloperonospora</taxon>
    </lineage>
</organism>
<dbReference type="VEuPathDB" id="FungiDB:HpaG806159"/>
<reference evidence="2" key="1">
    <citation type="journal article" date="2010" name="Science">
        <title>Signatures of adaptation to obligate biotrophy in the Hyaloperonospora arabidopsidis genome.</title>
        <authorList>
            <person name="Baxter L."/>
            <person name="Tripathy S."/>
            <person name="Ishaque N."/>
            <person name="Boot N."/>
            <person name="Cabral A."/>
            <person name="Kemen E."/>
            <person name="Thines M."/>
            <person name="Ah-Fong A."/>
            <person name="Anderson R."/>
            <person name="Badejoko W."/>
            <person name="Bittner-Eddy P."/>
            <person name="Boore J.L."/>
            <person name="Chibucos M.C."/>
            <person name="Coates M."/>
            <person name="Dehal P."/>
            <person name="Delehaunty K."/>
            <person name="Dong S."/>
            <person name="Downton P."/>
            <person name="Dumas B."/>
            <person name="Fabro G."/>
            <person name="Fronick C."/>
            <person name="Fuerstenberg S.I."/>
            <person name="Fulton L."/>
            <person name="Gaulin E."/>
            <person name="Govers F."/>
            <person name="Hughes L."/>
            <person name="Humphray S."/>
            <person name="Jiang R.H."/>
            <person name="Judelson H."/>
            <person name="Kamoun S."/>
            <person name="Kyung K."/>
            <person name="Meijer H."/>
            <person name="Minx P."/>
            <person name="Morris P."/>
            <person name="Nelson J."/>
            <person name="Phuntumart V."/>
            <person name="Qutob D."/>
            <person name="Rehmany A."/>
            <person name="Rougon-Cardoso A."/>
            <person name="Ryden P."/>
            <person name="Torto-Alalibo T."/>
            <person name="Studholme D."/>
            <person name="Wang Y."/>
            <person name="Win J."/>
            <person name="Wood J."/>
            <person name="Clifton S.W."/>
            <person name="Rogers J."/>
            <person name="Van den Ackerveken G."/>
            <person name="Jones J.D."/>
            <person name="McDowell J.M."/>
            <person name="Beynon J."/>
            <person name="Tyler B.M."/>
        </authorList>
    </citation>
    <scope>NUCLEOTIDE SEQUENCE [LARGE SCALE GENOMIC DNA]</scope>
    <source>
        <strain evidence="2">Emoy2</strain>
    </source>
</reference>
<dbReference type="InParanoid" id="M4BID3"/>
<name>M4BID3_HYAAE</name>
<protein>
    <submittedName>
        <fullName evidence="1">Uncharacterized protein</fullName>
    </submittedName>
</protein>
<dbReference type="EMBL" id="JH598287">
    <property type="status" value="NOT_ANNOTATED_CDS"/>
    <property type="molecule type" value="Genomic_DNA"/>
</dbReference>
<accession>M4BID3</accession>
<evidence type="ECO:0000313" key="2">
    <source>
        <dbReference type="Proteomes" id="UP000011713"/>
    </source>
</evidence>
<dbReference type="Proteomes" id="UP000011713">
    <property type="component" value="Unassembled WGS sequence"/>
</dbReference>
<proteinExistence type="predicted"/>